<dbReference type="Proteomes" id="UP000234206">
    <property type="component" value="Unassembled WGS sequence"/>
</dbReference>
<evidence type="ECO:0000313" key="2">
    <source>
        <dbReference type="EMBL" id="PKZ42312.1"/>
    </source>
</evidence>
<dbReference type="AlphaFoldDB" id="A0A2I1PCE9"/>
<keyword evidence="1" id="KW-0812">Transmembrane</keyword>
<dbReference type="RefSeq" id="WP_101849231.1">
    <property type="nucleotide sequence ID" value="NZ_PKIZ01000004.1"/>
</dbReference>
<keyword evidence="1" id="KW-1133">Transmembrane helix</keyword>
<sequence>MDGLFPGAGTLINVVAVLVGATCGMAFGARLPQRVHDLVTDALGLVTLLMAGLSAVAVGSSALEAAVGEGVPILLVLGALLLGGVSGSLLRLEARLEVLAGGMQARQARGHGGGPGPLNDGLGNGIDQLALTSALDLFAALALASAFGVGVLLSAVSVLVVQGLLTLLGATLGEVVPVYAVDAMTAVGGLLLVGIALGLLRIRSLPVGELLPALVLTPVGAWLLAAD</sequence>
<dbReference type="Pfam" id="PF04474">
    <property type="entry name" value="DUF554"/>
    <property type="match status" value="1"/>
</dbReference>
<dbReference type="EMBL" id="PKIZ01000004">
    <property type="protein sequence ID" value="PKZ42312.1"/>
    <property type="molecule type" value="Genomic_DNA"/>
</dbReference>
<dbReference type="PANTHER" id="PTHR36111">
    <property type="entry name" value="INNER MEMBRANE PROTEIN-RELATED"/>
    <property type="match status" value="1"/>
</dbReference>
<organism evidence="2 3">
    <name type="scientific">Kytococcus schroeteri</name>
    <dbReference type="NCBI Taxonomy" id="138300"/>
    <lineage>
        <taxon>Bacteria</taxon>
        <taxon>Bacillati</taxon>
        <taxon>Actinomycetota</taxon>
        <taxon>Actinomycetes</taxon>
        <taxon>Micrococcales</taxon>
        <taxon>Kytococcaceae</taxon>
        <taxon>Kytococcus</taxon>
    </lineage>
</organism>
<feature type="transmembrane region" description="Helical" evidence="1">
    <location>
        <begin position="38"/>
        <end position="58"/>
    </location>
</feature>
<dbReference type="PANTHER" id="PTHR36111:SF2">
    <property type="entry name" value="INNER MEMBRANE PROTEIN"/>
    <property type="match status" value="1"/>
</dbReference>
<comment type="caution">
    <text evidence="2">The sequence shown here is derived from an EMBL/GenBank/DDBJ whole genome shotgun (WGS) entry which is preliminary data.</text>
</comment>
<protein>
    <submittedName>
        <fullName evidence="2">DUF554 domain-containing protein</fullName>
    </submittedName>
</protein>
<feature type="transmembrane region" description="Helical" evidence="1">
    <location>
        <begin position="137"/>
        <end position="165"/>
    </location>
</feature>
<feature type="transmembrane region" description="Helical" evidence="1">
    <location>
        <begin position="177"/>
        <end position="200"/>
    </location>
</feature>
<feature type="transmembrane region" description="Helical" evidence="1">
    <location>
        <begin position="70"/>
        <end position="90"/>
    </location>
</feature>
<name>A0A2I1PCE9_9MICO</name>
<reference evidence="2 3" key="1">
    <citation type="submission" date="2017-12" db="EMBL/GenBank/DDBJ databases">
        <title>Phylogenetic diversity of female urinary microbiome.</title>
        <authorList>
            <person name="Thomas-White K."/>
            <person name="Wolfe A.J."/>
        </authorList>
    </citation>
    <scope>NUCLEOTIDE SEQUENCE [LARGE SCALE GENOMIC DNA]</scope>
    <source>
        <strain evidence="2 3">UMB1298</strain>
    </source>
</reference>
<feature type="transmembrane region" description="Helical" evidence="1">
    <location>
        <begin position="12"/>
        <end position="31"/>
    </location>
</feature>
<gene>
    <name evidence="2" type="ORF">CYJ76_03200</name>
</gene>
<evidence type="ECO:0000313" key="3">
    <source>
        <dbReference type="Proteomes" id="UP000234206"/>
    </source>
</evidence>
<dbReference type="OrthoDB" id="9797976at2"/>
<accession>A0A2I1PCE9</accession>
<dbReference type="InterPro" id="IPR007563">
    <property type="entry name" value="DUF554"/>
</dbReference>
<keyword evidence="1" id="KW-0472">Membrane</keyword>
<evidence type="ECO:0000256" key="1">
    <source>
        <dbReference type="SAM" id="Phobius"/>
    </source>
</evidence>
<proteinExistence type="predicted"/>
<keyword evidence="3" id="KW-1185">Reference proteome</keyword>
<feature type="transmembrane region" description="Helical" evidence="1">
    <location>
        <begin position="207"/>
        <end position="225"/>
    </location>
</feature>